<gene>
    <name evidence="4" type="ORF">ACJIZ3_016770</name>
</gene>
<dbReference type="PANTHER" id="PTHR31174">
    <property type="entry name" value="SEED MATURATION FAMILY PROTEIN"/>
    <property type="match status" value="1"/>
</dbReference>
<dbReference type="EMBL" id="JBJXBP010000005">
    <property type="protein sequence ID" value="KAL3827968.1"/>
    <property type="molecule type" value="Genomic_DNA"/>
</dbReference>
<feature type="domain" description="SMP" evidence="3">
    <location>
        <begin position="297"/>
        <end position="354"/>
    </location>
</feature>
<accession>A0ABD3SUR5</accession>
<proteinExistence type="inferred from homology"/>
<feature type="domain" description="SMP" evidence="3">
    <location>
        <begin position="80"/>
        <end position="135"/>
    </location>
</feature>
<protein>
    <recommendedName>
        <fullName evidence="3">SMP domain-containing protein</fullName>
    </recommendedName>
</protein>
<dbReference type="Pfam" id="PF04927">
    <property type="entry name" value="SMP"/>
    <property type="match status" value="5"/>
</dbReference>
<organism evidence="4 5">
    <name type="scientific">Penstemon smallii</name>
    <dbReference type="NCBI Taxonomy" id="265156"/>
    <lineage>
        <taxon>Eukaryota</taxon>
        <taxon>Viridiplantae</taxon>
        <taxon>Streptophyta</taxon>
        <taxon>Embryophyta</taxon>
        <taxon>Tracheophyta</taxon>
        <taxon>Spermatophyta</taxon>
        <taxon>Magnoliopsida</taxon>
        <taxon>eudicotyledons</taxon>
        <taxon>Gunneridae</taxon>
        <taxon>Pentapetalae</taxon>
        <taxon>asterids</taxon>
        <taxon>lamiids</taxon>
        <taxon>Lamiales</taxon>
        <taxon>Plantaginaceae</taxon>
        <taxon>Cheloneae</taxon>
        <taxon>Penstemon</taxon>
    </lineage>
</organism>
<dbReference type="InterPro" id="IPR007011">
    <property type="entry name" value="LEA_SMP_dom"/>
</dbReference>
<evidence type="ECO:0000256" key="1">
    <source>
        <dbReference type="ARBA" id="ARBA00010733"/>
    </source>
</evidence>
<keyword evidence="2" id="KW-0677">Repeat</keyword>
<feature type="domain" description="SMP" evidence="3">
    <location>
        <begin position="265"/>
        <end position="288"/>
    </location>
</feature>
<dbReference type="Proteomes" id="UP001634393">
    <property type="component" value="Unassembled WGS sequence"/>
</dbReference>
<comment type="similarity">
    <text evidence="1">Belongs to the LEA type SMP family.</text>
</comment>
<reference evidence="4 5" key="1">
    <citation type="submission" date="2024-12" db="EMBL/GenBank/DDBJ databases">
        <title>The unique morphological basis and parallel evolutionary history of personate flowers in Penstemon.</title>
        <authorList>
            <person name="Depatie T.H."/>
            <person name="Wessinger C.A."/>
        </authorList>
    </citation>
    <scope>NUCLEOTIDE SEQUENCE [LARGE SCALE GENOMIC DNA]</scope>
    <source>
        <strain evidence="4">WTNN_2</strain>
        <tissue evidence="4">Leaf</tissue>
    </source>
</reference>
<evidence type="ECO:0000256" key="2">
    <source>
        <dbReference type="ARBA" id="ARBA00022737"/>
    </source>
</evidence>
<feature type="domain" description="SMP" evidence="3">
    <location>
        <begin position="145"/>
        <end position="188"/>
    </location>
</feature>
<evidence type="ECO:0000313" key="4">
    <source>
        <dbReference type="EMBL" id="KAL3827968.1"/>
    </source>
</evidence>
<comment type="caution">
    <text evidence="4">The sequence shown here is derived from an EMBL/GenBank/DDBJ whole genome shotgun (WGS) entry which is preliminary data.</text>
</comment>
<keyword evidence="5" id="KW-1185">Reference proteome</keyword>
<dbReference type="AlphaFoldDB" id="A0ABD3SUR5"/>
<sequence>MSQEQPHRPEAVKYGDVFQVSGELASKPIAPQDAAIVQSAENVVIGQTPKGGPAAVVGQRYGVPAASPPPPASAQDPDAITIGEALEATALSAGDKPIDASDAAAIQAAETRATGLGHVVPGGIAAEAQAAAARNVLTTKDEEKTKLSDVLNDATDKLVSDKAVTREDAEGIISAEIRNKPDLTTHPGTTPPKACTTTRRARTTGQVRLKVYIVLGKTQKSGPASVMQSAADVNVSHGILSRDDVTEAVSQGGVSRRSSYTGCRDPSNQLVPGGVAAQAQSAATHNARTPAEDKKMKLRDVLAGASCKLPDDKAVTKEDAEGVVGAEIRNKADMTTYPGGVAASVAAAASLNQHQQ</sequence>
<dbReference type="PANTHER" id="PTHR31174:SF31">
    <property type="entry name" value="LATE EMBRYOGENESIS ABUNDANT PROTEIN 3"/>
    <property type="match status" value="1"/>
</dbReference>
<evidence type="ECO:0000259" key="3">
    <source>
        <dbReference type="Pfam" id="PF04927"/>
    </source>
</evidence>
<feature type="domain" description="SMP" evidence="3">
    <location>
        <begin position="12"/>
        <end position="57"/>
    </location>
</feature>
<name>A0ABD3SUR5_9LAMI</name>
<evidence type="ECO:0000313" key="5">
    <source>
        <dbReference type="Proteomes" id="UP001634393"/>
    </source>
</evidence>
<dbReference type="InterPro" id="IPR042971">
    <property type="entry name" value="LEA_SMP"/>
</dbReference>